<gene>
    <name evidence="11" type="primary">TBLA0C06960</name>
    <name evidence="11" type="ORF">TBLA_0C06960</name>
</gene>
<dbReference type="InterPro" id="IPR034922">
    <property type="entry name" value="REX1-like_exo"/>
</dbReference>
<dbReference type="GO" id="GO:0042780">
    <property type="term" value="P:tRNA 3'-end processing"/>
    <property type="evidence" value="ECO:0007669"/>
    <property type="project" value="EnsemblFungi"/>
</dbReference>
<feature type="region of interest" description="Disordered" evidence="9">
    <location>
        <begin position="95"/>
        <end position="153"/>
    </location>
</feature>
<accession>I2H286</accession>
<dbReference type="GO" id="GO:0000467">
    <property type="term" value="P:exonucleolytic trimming to generate mature 3'-end of 5.8S rRNA from tricistronic rRNA transcript (SSU-rRNA, 5.8S rRNA, LSU-rRNA)"/>
    <property type="evidence" value="ECO:0007669"/>
    <property type="project" value="EnsemblFungi"/>
</dbReference>
<dbReference type="GO" id="GO:0003676">
    <property type="term" value="F:nucleic acid binding"/>
    <property type="evidence" value="ECO:0007669"/>
    <property type="project" value="InterPro"/>
</dbReference>
<keyword evidence="5" id="KW-0378">Hydrolase</keyword>
<dbReference type="Gene3D" id="3.30.420.10">
    <property type="entry name" value="Ribonuclease H-like superfamily/Ribonuclease H"/>
    <property type="match status" value="1"/>
</dbReference>
<feature type="coiled-coil region" evidence="8">
    <location>
        <begin position="650"/>
        <end position="677"/>
    </location>
</feature>
<dbReference type="PANTHER" id="PTHR12801:SF115">
    <property type="entry name" value="FI18136P1-RELATED"/>
    <property type="match status" value="1"/>
</dbReference>
<dbReference type="HOGENOM" id="CLU_008679_2_1_1"/>
<dbReference type="OrthoDB" id="206335at2759"/>
<feature type="domain" description="Exonuclease" evidence="10">
    <location>
        <begin position="352"/>
        <end position="512"/>
    </location>
</feature>
<dbReference type="Proteomes" id="UP000002866">
    <property type="component" value="Chromosome 3"/>
</dbReference>
<evidence type="ECO:0000256" key="1">
    <source>
        <dbReference type="ARBA" id="ARBA00004123"/>
    </source>
</evidence>
<evidence type="ECO:0000256" key="5">
    <source>
        <dbReference type="ARBA" id="ARBA00022801"/>
    </source>
</evidence>
<sequence length="700" mass="79397">MTHVKRYRSNNRSKDQMSSKKYDMDVGPHMGIKLAIDENVTVDSRVARLSITQDMASKEEIVASLRKSLPGDENDELKNMTAVITGTDELSTLGAGFRSKRRRSSAVSLPGLKNSDINLNNHSRNDHSTGNIGTSTSSSPKSQLATKKKEKKKDNKQISIKFSDTLTEKRMSVRDLRDLTLYLFHGTNNAPKWTQIENKLNLKKMIILFVPGLQPKDYDLSENSTFEENTKLLKLKHLKVLKSNKLIKGFHNFAVCAPGSRTSVFSAYNAFINVGLTKKEKEARRLELSKKKINIFDLLINIDQMVENEYPIHLDTPDLTEEQRLLISDMNNKGEDSDKWVDTFKFTHDGSHIFALDCEMCKAEEGLVLTRVSVINFNMTVVYDTLVKPDVPIIDYLTEYSGITEESLKNVTTKLKDVQKKLLEIISSDDILIGHSLQSDLRVLKLRHPRIVDTAVSFDHKAGPPFKPALKYLANEFLSKDIQNKSKLGHDSIEDSNTCLELVKLKILNGLAFGSQINTENLFTRLSKYSISSLTLNDNNPKFKFSNSTHKKSTEDSLRCNNDDEIFDGIKENIDKYDLFVGRLRGLEFSREYAKPRNCDMINKPMLNVNEKQALDSLNRGLELIYETAPDGTLIVMLSGSGDTRDWMKIMLDLNNLNKQEKQKERAKRDKEIEDAIVKARDGVVSILIKTETKNDQLST</sequence>
<evidence type="ECO:0000256" key="9">
    <source>
        <dbReference type="SAM" id="MobiDB-lite"/>
    </source>
</evidence>
<dbReference type="GO" id="GO:0005634">
    <property type="term" value="C:nucleus"/>
    <property type="evidence" value="ECO:0007669"/>
    <property type="project" value="UniProtKB-SubCell"/>
</dbReference>
<dbReference type="STRING" id="1071380.I2H286"/>
<dbReference type="SMART" id="SM00479">
    <property type="entry name" value="EXOIII"/>
    <property type="match status" value="1"/>
</dbReference>
<dbReference type="InterPro" id="IPR036397">
    <property type="entry name" value="RNaseH_sf"/>
</dbReference>
<organism evidence="11 12">
    <name type="scientific">Henningerozyma blattae (strain ATCC 34711 / CBS 6284 / DSM 70876 / NBRC 10599 / NRRL Y-10934 / UCD 77-7)</name>
    <name type="common">Yeast</name>
    <name type="synonym">Tetrapisispora blattae</name>
    <dbReference type="NCBI Taxonomy" id="1071380"/>
    <lineage>
        <taxon>Eukaryota</taxon>
        <taxon>Fungi</taxon>
        <taxon>Dikarya</taxon>
        <taxon>Ascomycota</taxon>
        <taxon>Saccharomycotina</taxon>
        <taxon>Saccharomycetes</taxon>
        <taxon>Saccharomycetales</taxon>
        <taxon>Saccharomycetaceae</taxon>
        <taxon>Henningerozyma</taxon>
    </lineage>
</organism>
<keyword evidence="12" id="KW-1185">Reference proteome</keyword>
<dbReference type="PANTHER" id="PTHR12801">
    <property type="entry name" value="RNA EXONUCLEASE REXO1 / RECO3 FAMILY MEMBER-RELATED"/>
    <property type="match status" value="1"/>
</dbReference>
<dbReference type="EMBL" id="HE806318">
    <property type="protein sequence ID" value="CCH60488.1"/>
    <property type="molecule type" value="Genomic_DNA"/>
</dbReference>
<dbReference type="Pfam" id="PF00929">
    <property type="entry name" value="RNase_T"/>
    <property type="match status" value="1"/>
</dbReference>
<dbReference type="RefSeq" id="XP_004180007.1">
    <property type="nucleotide sequence ID" value="XM_004179959.1"/>
</dbReference>
<feature type="compositionally biased region" description="Basic and acidic residues" evidence="9">
    <location>
        <begin position="12"/>
        <end position="24"/>
    </location>
</feature>
<keyword evidence="3" id="KW-0698">rRNA processing</keyword>
<name>I2H286_HENB6</name>
<feature type="region of interest" description="Disordered" evidence="9">
    <location>
        <begin position="1"/>
        <end position="24"/>
    </location>
</feature>
<keyword evidence="7" id="KW-0539">Nucleus</keyword>
<dbReference type="InterPro" id="IPR012337">
    <property type="entry name" value="RNaseH-like_sf"/>
</dbReference>
<dbReference type="FunFam" id="3.30.420.10:FF:000019">
    <property type="entry name" value="RNA exonuclease NEF-sp"/>
    <property type="match status" value="1"/>
</dbReference>
<evidence type="ECO:0000256" key="2">
    <source>
        <dbReference type="ARBA" id="ARBA00006357"/>
    </source>
</evidence>
<dbReference type="GO" id="GO:0034476">
    <property type="term" value="P:U5 snRNA 3'-end processing"/>
    <property type="evidence" value="ECO:0007669"/>
    <property type="project" value="EnsemblFungi"/>
</dbReference>
<dbReference type="InParanoid" id="I2H286"/>
<dbReference type="KEGG" id="tbl:TBLA_0C06960"/>
<evidence type="ECO:0000256" key="7">
    <source>
        <dbReference type="ARBA" id="ARBA00023242"/>
    </source>
</evidence>
<dbReference type="GO" id="GO:0002107">
    <property type="term" value="P:generation of mature 3'-end of 5S rRNA generated by RNA polymerase III"/>
    <property type="evidence" value="ECO:0007669"/>
    <property type="project" value="EnsemblFungi"/>
</dbReference>
<dbReference type="eggNOG" id="KOG2248">
    <property type="taxonomic scope" value="Eukaryota"/>
</dbReference>
<reference evidence="11 12" key="1">
    <citation type="journal article" date="2011" name="Proc. Natl. Acad. Sci. U.S.A.">
        <title>Evolutionary erosion of yeast sex chromosomes by mating-type switching accidents.</title>
        <authorList>
            <person name="Gordon J.L."/>
            <person name="Armisen D."/>
            <person name="Proux-Wera E."/>
            <person name="Oheigeartaigh S.S."/>
            <person name="Byrne K.P."/>
            <person name="Wolfe K.H."/>
        </authorList>
    </citation>
    <scope>NUCLEOTIDE SEQUENCE [LARGE SCALE GENOMIC DNA]</scope>
    <source>
        <strain evidence="12">ATCC 34711 / CBS 6284 / DSM 70876 / NBRC 10599 / NRRL Y-10934 / UCD 77-7</strain>
    </source>
</reference>
<evidence type="ECO:0000256" key="8">
    <source>
        <dbReference type="SAM" id="Coils"/>
    </source>
</evidence>
<evidence type="ECO:0000256" key="4">
    <source>
        <dbReference type="ARBA" id="ARBA00022722"/>
    </source>
</evidence>
<feature type="compositionally biased region" description="Low complexity" evidence="9">
    <location>
        <begin position="128"/>
        <end position="145"/>
    </location>
</feature>
<feature type="compositionally biased region" description="Basic residues" evidence="9">
    <location>
        <begin position="1"/>
        <end position="11"/>
    </location>
</feature>
<dbReference type="CDD" id="cd06145">
    <property type="entry name" value="REX1_like"/>
    <property type="match status" value="1"/>
</dbReference>
<proteinExistence type="inferred from homology"/>
<evidence type="ECO:0000313" key="11">
    <source>
        <dbReference type="EMBL" id="CCH60488.1"/>
    </source>
</evidence>
<evidence type="ECO:0000256" key="3">
    <source>
        <dbReference type="ARBA" id="ARBA00022552"/>
    </source>
</evidence>
<dbReference type="InterPro" id="IPR047021">
    <property type="entry name" value="REXO1/3/4-like"/>
</dbReference>
<keyword evidence="8" id="KW-0175">Coiled coil</keyword>
<keyword evidence="4" id="KW-0540">Nuclease</keyword>
<keyword evidence="6" id="KW-0269">Exonuclease</keyword>
<evidence type="ECO:0000259" key="10">
    <source>
        <dbReference type="SMART" id="SM00479"/>
    </source>
</evidence>
<dbReference type="SUPFAM" id="SSF53098">
    <property type="entry name" value="Ribonuclease H-like"/>
    <property type="match status" value="1"/>
</dbReference>
<dbReference type="GeneID" id="14495468"/>
<comment type="subcellular location">
    <subcellularLocation>
        <location evidence="1">Nucleus</location>
    </subcellularLocation>
</comment>
<dbReference type="AlphaFoldDB" id="I2H286"/>
<evidence type="ECO:0000256" key="6">
    <source>
        <dbReference type="ARBA" id="ARBA00022839"/>
    </source>
</evidence>
<protein>
    <recommendedName>
        <fullName evidence="10">Exonuclease domain-containing protein</fullName>
    </recommendedName>
</protein>
<evidence type="ECO:0000313" key="12">
    <source>
        <dbReference type="Proteomes" id="UP000002866"/>
    </source>
</evidence>
<dbReference type="FunCoup" id="I2H286">
    <property type="interactions" value="250"/>
</dbReference>
<dbReference type="InterPro" id="IPR013520">
    <property type="entry name" value="Ribonucl_H"/>
</dbReference>
<dbReference type="OMA" id="HKAGPPF"/>
<comment type="similarity">
    <text evidence="2">Belongs to the REXO1/REXO3 family.</text>
</comment>
<dbReference type="GO" id="GO:0000175">
    <property type="term" value="F:3'-5'-RNA exonuclease activity"/>
    <property type="evidence" value="ECO:0007669"/>
    <property type="project" value="EnsemblFungi"/>
</dbReference>